<dbReference type="PANTHER" id="PTHR30290">
    <property type="entry name" value="PERIPLASMIC BINDING COMPONENT OF ABC TRANSPORTER"/>
    <property type="match status" value="1"/>
</dbReference>
<dbReference type="Gene3D" id="3.90.76.10">
    <property type="entry name" value="Dipeptide-binding Protein, Domain 1"/>
    <property type="match status" value="1"/>
</dbReference>
<evidence type="ECO:0000256" key="1">
    <source>
        <dbReference type="ARBA" id="ARBA00004418"/>
    </source>
</evidence>
<dbReference type="SUPFAM" id="SSF53850">
    <property type="entry name" value="Periplasmic binding protein-like II"/>
    <property type="match status" value="1"/>
</dbReference>
<evidence type="ECO:0000256" key="4">
    <source>
        <dbReference type="SAM" id="SignalP"/>
    </source>
</evidence>
<dbReference type="GO" id="GO:0030288">
    <property type="term" value="C:outer membrane-bounded periplasmic space"/>
    <property type="evidence" value="ECO:0007669"/>
    <property type="project" value="UniProtKB-ARBA"/>
</dbReference>
<feature type="domain" description="Solute-binding protein family 5" evidence="5">
    <location>
        <begin position="77"/>
        <end position="440"/>
    </location>
</feature>
<gene>
    <name evidence="6" type="ORF">SAMN04488026_10915</name>
</gene>
<dbReference type="Proteomes" id="UP000199382">
    <property type="component" value="Unassembled WGS sequence"/>
</dbReference>
<evidence type="ECO:0000313" key="7">
    <source>
        <dbReference type="Proteomes" id="UP000199382"/>
    </source>
</evidence>
<evidence type="ECO:0000313" key="6">
    <source>
        <dbReference type="EMBL" id="SDL52536.1"/>
    </source>
</evidence>
<comment type="similarity">
    <text evidence="2">Belongs to the bacterial solute-binding protein 5 family.</text>
</comment>
<keyword evidence="3 4" id="KW-0732">Signal</keyword>
<evidence type="ECO:0000256" key="2">
    <source>
        <dbReference type="ARBA" id="ARBA00005695"/>
    </source>
</evidence>
<reference evidence="6 7" key="1">
    <citation type="submission" date="2016-10" db="EMBL/GenBank/DDBJ databases">
        <authorList>
            <person name="de Groot N.N."/>
        </authorList>
    </citation>
    <scope>NUCLEOTIDE SEQUENCE [LARGE SCALE GENOMIC DNA]</scope>
    <source>
        <strain evidence="6 7">DSM 25294</strain>
    </source>
</reference>
<name>A0A1G9KSD3_9RHOB</name>
<dbReference type="PANTHER" id="PTHR30290:SF34">
    <property type="entry name" value="ABC TRANSPORTER, PERIPLASMIC OLIGO-PEPTIDE BINDING PROTEIN, PUTATIVE-RELATED"/>
    <property type="match status" value="1"/>
</dbReference>
<proteinExistence type="inferred from homology"/>
<organism evidence="6 7">
    <name type="scientific">Aliiruegeria lutimaris</name>
    <dbReference type="NCBI Taxonomy" id="571298"/>
    <lineage>
        <taxon>Bacteria</taxon>
        <taxon>Pseudomonadati</taxon>
        <taxon>Pseudomonadota</taxon>
        <taxon>Alphaproteobacteria</taxon>
        <taxon>Rhodobacterales</taxon>
        <taxon>Roseobacteraceae</taxon>
        <taxon>Aliiruegeria</taxon>
    </lineage>
</organism>
<dbReference type="RefSeq" id="WP_093163790.1">
    <property type="nucleotide sequence ID" value="NZ_FNEK01000091.1"/>
</dbReference>
<feature type="signal peptide" evidence="4">
    <location>
        <begin position="1"/>
        <end position="24"/>
    </location>
</feature>
<dbReference type="InterPro" id="IPR000914">
    <property type="entry name" value="SBP_5_dom"/>
</dbReference>
<dbReference type="GO" id="GO:0015833">
    <property type="term" value="P:peptide transport"/>
    <property type="evidence" value="ECO:0007669"/>
    <property type="project" value="TreeGrafter"/>
</dbReference>
<dbReference type="InterPro" id="IPR030678">
    <property type="entry name" value="Peptide/Ni-bd"/>
</dbReference>
<dbReference type="OrthoDB" id="9803988at2"/>
<dbReference type="InterPro" id="IPR039424">
    <property type="entry name" value="SBP_5"/>
</dbReference>
<evidence type="ECO:0000256" key="3">
    <source>
        <dbReference type="ARBA" id="ARBA00022729"/>
    </source>
</evidence>
<dbReference type="STRING" id="571298.SAMN04488026_10915"/>
<keyword evidence="7" id="KW-1185">Reference proteome</keyword>
<dbReference type="CDD" id="cd08512">
    <property type="entry name" value="PBP2_NikA_DppA_OppA_like_7"/>
    <property type="match status" value="1"/>
</dbReference>
<dbReference type="GO" id="GO:1904680">
    <property type="term" value="F:peptide transmembrane transporter activity"/>
    <property type="evidence" value="ECO:0007669"/>
    <property type="project" value="TreeGrafter"/>
</dbReference>
<dbReference type="AlphaFoldDB" id="A0A1G9KSD3"/>
<dbReference type="InterPro" id="IPR023765">
    <property type="entry name" value="SBP_5_CS"/>
</dbReference>
<feature type="chain" id="PRO_5011444191" evidence="4">
    <location>
        <begin position="25"/>
        <end position="529"/>
    </location>
</feature>
<evidence type="ECO:0000259" key="5">
    <source>
        <dbReference type="Pfam" id="PF00496"/>
    </source>
</evidence>
<dbReference type="PROSITE" id="PS01040">
    <property type="entry name" value="SBP_BACTERIAL_5"/>
    <property type="match status" value="1"/>
</dbReference>
<dbReference type="Gene3D" id="3.40.190.10">
    <property type="entry name" value="Periplasmic binding protein-like II"/>
    <property type="match status" value="1"/>
</dbReference>
<accession>A0A1G9KSD3</accession>
<dbReference type="EMBL" id="FNEK01000091">
    <property type="protein sequence ID" value="SDL52536.1"/>
    <property type="molecule type" value="Genomic_DNA"/>
</dbReference>
<protein>
    <submittedName>
        <fullName evidence="6">Peptide/nickel transport system substrate-binding protein</fullName>
    </submittedName>
</protein>
<sequence>MSLLRSTLLATALVLPLTAPAVWAETPDGILVVAQNIDDIVAIDPAQAYEFTSGELVTNIYDRLVQYDAEDPTVMAAGLATEWAIDADAKTITFTLRDGVSFHSGNPVTTADVVGSLARVIKLNLTPAFILTQLGWTPENVEQMVTADDTTVTIKYDGEFSPAFVMNVLASRPASIVDMKTVMENEVDGDMGNAWLNENSAGTGPFSLQSYRPAELVRLNANPDYFKGAPKVKSVIVQHVAEAATQQLLLESGDVDMAKNLTPDQIAGMSGDALKVETFPQAAVHFLSFNQKTESLTPPAIWEASRYLVDYEGMTSTIIAGQMEVHQAFWPKGFPGSYDETPFSYDPEKAKAILAEAGIETPITVTLDVINAAPFTDMAQSLQASFADAGINFEILPGTGAQVITKYRDRTHQAMLLYWGPDFMDPHSNAKAFAYNSDNSDGNYAATTTWRNAWAVPDELNELTKSALTEADPEKRLAMYQDLQQKVQETSPIIIMFQASYQVAMDSGVTGYVNGATSDFVFYRLVEKN</sequence>
<dbReference type="Pfam" id="PF00496">
    <property type="entry name" value="SBP_bac_5"/>
    <property type="match status" value="1"/>
</dbReference>
<comment type="subcellular location">
    <subcellularLocation>
        <location evidence="1">Periplasm</location>
    </subcellularLocation>
</comment>
<dbReference type="GO" id="GO:0043190">
    <property type="term" value="C:ATP-binding cassette (ABC) transporter complex"/>
    <property type="evidence" value="ECO:0007669"/>
    <property type="project" value="InterPro"/>
</dbReference>
<dbReference type="Gene3D" id="3.10.105.10">
    <property type="entry name" value="Dipeptide-binding Protein, Domain 3"/>
    <property type="match status" value="1"/>
</dbReference>
<dbReference type="PIRSF" id="PIRSF002741">
    <property type="entry name" value="MppA"/>
    <property type="match status" value="1"/>
</dbReference>